<evidence type="ECO:0000313" key="28">
    <source>
        <dbReference type="EMBL" id="CAK6963248.1"/>
    </source>
</evidence>
<dbReference type="FunFam" id="3.30.342.10:FF:000003">
    <property type="entry name" value="DNA polymerase"/>
    <property type="match status" value="1"/>
</dbReference>
<comment type="subcellular location">
    <subcellularLocation>
        <location evidence="2 21">Nucleus</location>
    </subcellularLocation>
</comment>
<evidence type="ECO:0000256" key="18">
    <source>
        <dbReference type="ARBA" id="ARBA00023125"/>
    </source>
</evidence>
<dbReference type="GO" id="GO:0003887">
    <property type="term" value="F:DNA-directed DNA polymerase activity"/>
    <property type="evidence" value="ECO:0007669"/>
    <property type="project" value="UniProtKB-KW"/>
</dbReference>
<dbReference type="InterPro" id="IPR042087">
    <property type="entry name" value="DNA_pol_B_thumb"/>
</dbReference>
<proteinExistence type="inferred from homology"/>
<dbReference type="PANTHER" id="PTHR10322:SF23">
    <property type="entry name" value="DNA POLYMERASE DELTA CATALYTIC SUBUNIT"/>
    <property type="match status" value="1"/>
</dbReference>
<keyword evidence="14" id="KW-0269">Exonuclease</keyword>
<keyword evidence="11 21" id="KW-0863">Zinc-finger</keyword>
<feature type="domain" description="DNA-directed DNA polymerase family B exonuclease" evidence="24">
    <location>
        <begin position="308"/>
        <end position="554"/>
    </location>
</feature>
<dbReference type="InterPro" id="IPR036397">
    <property type="entry name" value="RNaseH_sf"/>
</dbReference>
<keyword evidence="16 21" id="KW-0408">Iron</keyword>
<feature type="domain" description="DNA-directed DNA polymerase family B multifunctional" evidence="23">
    <location>
        <begin position="618"/>
        <end position="1050"/>
    </location>
</feature>
<evidence type="ECO:0000256" key="2">
    <source>
        <dbReference type="ARBA" id="ARBA00004123"/>
    </source>
</evidence>
<feature type="domain" description="C4-type zinc-finger of DNA polymerase delta" evidence="25">
    <location>
        <begin position="1089"/>
        <end position="1159"/>
    </location>
</feature>
<dbReference type="PRINTS" id="PR00106">
    <property type="entry name" value="DNAPOLB"/>
</dbReference>
<dbReference type="PROSITE" id="PS00116">
    <property type="entry name" value="DNA_POLYMERASE_B"/>
    <property type="match status" value="1"/>
</dbReference>
<dbReference type="GO" id="GO:0008296">
    <property type="term" value="F:3'-5'-DNA exonuclease activity"/>
    <property type="evidence" value="ECO:0007669"/>
    <property type="project" value="TreeGrafter"/>
</dbReference>
<dbReference type="InterPro" id="IPR017964">
    <property type="entry name" value="DNA-dir_DNA_pol_B_CS"/>
</dbReference>
<evidence type="ECO:0000256" key="9">
    <source>
        <dbReference type="ARBA" id="ARBA00022723"/>
    </source>
</evidence>
<name>A0AAV1NVA3_SCOSC</name>
<evidence type="ECO:0000256" key="15">
    <source>
        <dbReference type="ARBA" id="ARBA00022932"/>
    </source>
</evidence>
<accession>A0AAV1NVA3</accession>
<dbReference type="CDD" id="cd05533">
    <property type="entry name" value="POLBc_delta"/>
    <property type="match status" value="1"/>
</dbReference>
<dbReference type="GO" id="GO:0000166">
    <property type="term" value="F:nucleotide binding"/>
    <property type="evidence" value="ECO:0007669"/>
    <property type="project" value="InterPro"/>
</dbReference>
<dbReference type="Gene3D" id="3.30.420.10">
    <property type="entry name" value="Ribonuclease H-like superfamily/Ribonuclease H"/>
    <property type="match status" value="1"/>
</dbReference>
<dbReference type="Pfam" id="PF03104">
    <property type="entry name" value="DNA_pol_B_exo1"/>
    <property type="match status" value="1"/>
</dbReference>
<dbReference type="GO" id="GO:0043625">
    <property type="term" value="C:delta DNA polymerase complex"/>
    <property type="evidence" value="ECO:0007669"/>
    <property type="project" value="TreeGrafter"/>
</dbReference>
<evidence type="ECO:0000256" key="22">
    <source>
        <dbReference type="SAM" id="MobiDB-lite"/>
    </source>
</evidence>
<keyword evidence="9 21" id="KW-0479">Metal-binding</keyword>
<dbReference type="GO" id="GO:0003677">
    <property type="term" value="F:DNA binding"/>
    <property type="evidence" value="ECO:0007669"/>
    <property type="project" value="UniProtKB-KW"/>
</dbReference>
<keyword evidence="17 21" id="KW-0411">Iron-sulfur</keyword>
<dbReference type="InterPro" id="IPR006172">
    <property type="entry name" value="DNA-dir_DNA_pol_B"/>
</dbReference>
<dbReference type="Proteomes" id="UP001314229">
    <property type="component" value="Unassembled WGS sequence"/>
</dbReference>
<keyword evidence="18 21" id="KW-0238">DNA-binding</keyword>
<sequence>MTSVSIPWKTGLVTIRKCFRAFVGESSQIEDEWRELLSTRGCCEEVALIRIYNFVNAPAIHSRPDRFHTHVQGMDYKRRNGGPFVGGASQAKRGKTAGEWEDSPSQFEEELSMFEEAEMEAEETEGQAGHDVIPVGELFSADLNPRWRRPHATPLEPSSDTLVFQQIDLDYYLGASVAGMPGQSQGKVPIIRMFGVTDSGHSVCCHVHGFAPYFYVPAPVGFKPDYLGEFKRELNAAVLKDMRSNKDNISITVLAVEITRKENMYGYHGKRIMDFLRITMAMPRLIAPAKRLLEQGFKFGPFSLQGYQSYEANIDFEIRFMVDCDVVGCCWIELPKGKFRVREEKSMAETDSQYPGKVSLCQYEVDVGWTDLISHPAEGDWQRIAPLRVLSFDIECAGRKGIFPEADKDPVIQIASMVQRQGETEPFIRTVFTLQSCASIVGSQILCFTQEKQLLQSWAEFLRTVDPDIITGYNIQNFDFPYLLNRAATLKVNLFPYLGRVRGIKSVLRDLNFQSKQMGRRENKTINMEGRVQFDLLQVLLRDYKLRSYTLNAVSFHFLQEQKEDVQHSIITDLQNGNEQTRRRLAVYCLKDAYLPLRLLQKLMCVINYMEMARVTGVPLTYLLSRGQQIKVVSQLLRQAMKQDLVMPVVKPEGGEDYTGATVIEPEKGYYSLPIATLDFSSLYPSIMQAHNLCYTTLLQKGSVEKLGLSPDDFIKTPTGDQFVKSSVRKGLLPEILENLLSARKRAKTELKKETDPFKKQVLDGRQLALKISANSVYGFTGAQVGKLPCLEISQSVTGFGRQMIEQTKQLVESKYIISNGYQADAKVIYGDTDSVMVKLGVATVREAMDIGKEAAEWVSSHFTPPIKLEFEKVYYPYLLINKKRYAGLYFSASADTHDKMDCKGIETVRRDNCPLVANLINTCLQRILIDRDPQGAVDHAKEVISDLLCNRIDISQLVITKELTRTAQEYAGKQAHVELAERMRKRDAGSAPNLGDRVPYVIIKAAKGAAAYMKSEDPIYVLENTIPIDTQYYLEQQLSKPLLRIFEPILGESKAESILLKGDHTRCKTVLTSKVGGLMAFAQKRSTCIGCKAVLKTDAAVCDFCKKKESELYQKEIFHLNTLEERFSRLWTQCQRCQGSLHEDVLCTSRDCPIFYMRKKVQKDLDDQSKLVSRFGW</sequence>
<feature type="region of interest" description="Disordered" evidence="22">
    <location>
        <begin position="78"/>
        <end position="107"/>
    </location>
</feature>
<dbReference type="InterPro" id="IPR012337">
    <property type="entry name" value="RNaseH-like_sf"/>
</dbReference>
<dbReference type="InterPro" id="IPR025687">
    <property type="entry name" value="Znf-C4pol"/>
</dbReference>
<keyword evidence="29" id="KW-1185">Reference proteome</keyword>
<evidence type="ECO:0000256" key="11">
    <source>
        <dbReference type="ARBA" id="ARBA00022771"/>
    </source>
</evidence>
<evidence type="ECO:0000256" key="20">
    <source>
        <dbReference type="ARBA" id="ARBA00049244"/>
    </source>
</evidence>
<dbReference type="Pfam" id="PF00136">
    <property type="entry name" value="DNA_pol_B"/>
    <property type="match status" value="1"/>
</dbReference>
<comment type="cofactor">
    <cofactor evidence="1 21">
        <name>[4Fe-4S] cluster</name>
        <dbReference type="ChEBI" id="CHEBI:49883"/>
    </cofactor>
</comment>
<keyword evidence="19 21" id="KW-0539">Nucleus</keyword>
<dbReference type="AlphaFoldDB" id="A0AAV1NVA3"/>
<evidence type="ECO:0000259" key="26">
    <source>
        <dbReference type="Pfam" id="PF24055"/>
    </source>
</evidence>
<keyword evidence="13 21" id="KW-0862">Zinc</keyword>
<dbReference type="GO" id="GO:0006297">
    <property type="term" value="P:nucleotide-excision repair, DNA gap filling"/>
    <property type="evidence" value="ECO:0007669"/>
    <property type="project" value="TreeGrafter"/>
</dbReference>
<comment type="caution">
    <text evidence="28">The sequence shown here is derived from an EMBL/GenBank/DDBJ whole genome shotgun (WGS) entry which is preliminary data.</text>
</comment>
<dbReference type="Pfam" id="PF24055">
    <property type="entry name" value="POL3_N"/>
    <property type="match status" value="1"/>
</dbReference>
<dbReference type="CDD" id="cd05777">
    <property type="entry name" value="DNA_polB_delta_exo"/>
    <property type="match status" value="1"/>
</dbReference>
<dbReference type="InterPro" id="IPR043502">
    <property type="entry name" value="DNA/RNA_pol_sf"/>
</dbReference>
<dbReference type="EMBL" id="CAWUFR010000064">
    <property type="protein sequence ID" value="CAK6963248.1"/>
    <property type="molecule type" value="Genomic_DNA"/>
</dbReference>
<dbReference type="InterPro" id="IPR050240">
    <property type="entry name" value="DNA_pol_type-B"/>
</dbReference>
<protein>
    <recommendedName>
        <fullName evidence="21">DNA polymerase</fullName>
        <ecNumber evidence="21">2.7.7.7</ecNumber>
    </recommendedName>
</protein>
<evidence type="ECO:0000256" key="19">
    <source>
        <dbReference type="ARBA" id="ARBA00023242"/>
    </source>
</evidence>
<dbReference type="GO" id="GO:0006287">
    <property type="term" value="P:base-excision repair, gap-filling"/>
    <property type="evidence" value="ECO:0007669"/>
    <property type="project" value="TreeGrafter"/>
</dbReference>
<evidence type="ECO:0000256" key="17">
    <source>
        <dbReference type="ARBA" id="ARBA00023014"/>
    </source>
</evidence>
<keyword evidence="6 21" id="KW-0548">Nucleotidyltransferase</keyword>
<dbReference type="FunFam" id="3.30.420.10:FF:000351">
    <property type="entry name" value="DNA polymerase"/>
    <property type="match status" value="1"/>
</dbReference>
<dbReference type="InterPro" id="IPR006134">
    <property type="entry name" value="DNA-dir_DNA_pol_B_multi_dom"/>
</dbReference>
<keyword evidence="8" id="KW-0540">Nuclease</keyword>
<evidence type="ECO:0000313" key="29">
    <source>
        <dbReference type="Proteomes" id="UP001314229"/>
    </source>
</evidence>
<evidence type="ECO:0000256" key="3">
    <source>
        <dbReference type="ARBA" id="ARBA00005755"/>
    </source>
</evidence>
<dbReference type="SMART" id="SM00486">
    <property type="entry name" value="POLBc"/>
    <property type="match status" value="1"/>
</dbReference>
<dbReference type="Gene3D" id="3.90.1600.10">
    <property type="entry name" value="Palm domain of DNA polymerase"/>
    <property type="match status" value="1"/>
</dbReference>
<dbReference type="Pfam" id="PF14260">
    <property type="entry name" value="zf-C4pol"/>
    <property type="match status" value="1"/>
</dbReference>
<comment type="catalytic activity">
    <reaction evidence="20 21">
        <text>DNA(n) + a 2'-deoxyribonucleoside 5'-triphosphate = DNA(n+1) + diphosphate</text>
        <dbReference type="Rhea" id="RHEA:22508"/>
        <dbReference type="Rhea" id="RHEA-COMP:17339"/>
        <dbReference type="Rhea" id="RHEA-COMP:17340"/>
        <dbReference type="ChEBI" id="CHEBI:33019"/>
        <dbReference type="ChEBI" id="CHEBI:61560"/>
        <dbReference type="ChEBI" id="CHEBI:173112"/>
        <dbReference type="EC" id="2.7.7.7"/>
    </reaction>
</comment>
<dbReference type="FunFam" id="1.10.287.690:FF:000001">
    <property type="entry name" value="DNA polymerase"/>
    <property type="match status" value="1"/>
</dbReference>
<evidence type="ECO:0000256" key="7">
    <source>
        <dbReference type="ARBA" id="ARBA00022705"/>
    </source>
</evidence>
<evidence type="ECO:0000256" key="6">
    <source>
        <dbReference type="ARBA" id="ARBA00022695"/>
    </source>
</evidence>
<evidence type="ECO:0000256" key="5">
    <source>
        <dbReference type="ARBA" id="ARBA00022679"/>
    </source>
</evidence>
<dbReference type="Gene3D" id="1.10.287.690">
    <property type="entry name" value="Helix hairpin bin"/>
    <property type="match status" value="1"/>
</dbReference>
<dbReference type="InterPro" id="IPR056447">
    <property type="entry name" value="REV3_N"/>
</dbReference>
<evidence type="ECO:0000256" key="8">
    <source>
        <dbReference type="ARBA" id="ARBA00022722"/>
    </source>
</evidence>
<evidence type="ECO:0000256" key="16">
    <source>
        <dbReference type="ARBA" id="ARBA00023004"/>
    </source>
</evidence>
<evidence type="ECO:0000259" key="25">
    <source>
        <dbReference type="Pfam" id="PF14260"/>
    </source>
</evidence>
<dbReference type="GO" id="GO:0008270">
    <property type="term" value="F:zinc ion binding"/>
    <property type="evidence" value="ECO:0007669"/>
    <property type="project" value="UniProtKB-KW"/>
</dbReference>
<evidence type="ECO:0000259" key="23">
    <source>
        <dbReference type="Pfam" id="PF00136"/>
    </source>
</evidence>
<feature type="domain" description="DNA polymerase zeta catalytic subunit N-terminal" evidence="27">
    <location>
        <begin position="169"/>
        <end position="208"/>
    </location>
</feature>
<keyword evidence="7 21" id="KW-0235">DNA replication</keyword>
<keyword evidence="10" id="KW-0228">DNA excision</keyword>
<dbReference type="InterPro" id="IPR056435">
    <property type="entry name" value="DPOD/Z_N"/>
</dbReference>
<feature type="domain" description="DNA polymerase delta/zeta catalytic subunit N-terminal" evidence="26">
    <location>
        <begin position="209"/>
        <end position="286"/>
    </location>
</feature>
<dbReference type="InterPro" id="IPR023211">
    <property type="entry name" value="DNA_pol_palm_dom_sf"/>
</dbReference>
<dbReference type="GO" id="GO:0051539">
    <property type="term" value="F:4 iron, 4 sulfur cluster binding"/>
    <property type="evidence" value="ECO:0007669"/>
    <property type="project" value="UniProtKB-KW"/>
</dbReference>
<dbReference type="GO" id="GO:0045004">
    <property type="term" value="P:DNA replication proofreading"/>
    <property type="evidence" value="ECO:0007669"/>
    <property type="project" value="TreeGrafter"/>
</dbReference>
<evidence type="ECO:0000256" key="10">
    <source>
        <dbReference type="ARBA" id="ARBA00022769"/>
    </source>
</evidence>
<dbReference type="NCBIfam" id="TIGR00592">
    <property type="entry name" value="pol2"/>
    <property type="match status" value="1"/>
</dbReference>
<keyword evidence="12" id="KW-0378">Hydrolase</keyword>
<dbReference type="Pfam" id="PF24065">
    <property type="entry name" value="REV3_N"/>
    <property type="match status" value="1"/>
</dbReference>
<dbReference type="SUPFAM" id="SSF56672">
    <property type="entry name" value="DNA/RNA polymerases"/>
    <property type="match status" value="1"/>
</dbReference>
<dbReference type="Gene3D" id="1.10.132.60">
    <property type="entry name" value="DNA polymerase family B, C-terminal domain"/>
    <property type="match status" value="1"/>
</dbReference>
<evidence type="ECO:0000256" key="12">
    <source>
        <dbReference type="ARBA" id="ARBA00022801"/>
    </source>
</evidence>
<reference evidence="28 29" key="1">
    <citation type="submission" date="2024-01" db="EMBL/GenBank/DDBJ databases">
        <authorList>
            <person name="Alioto T."/>
            <person name="Alioto T."/>
            <person name="Gomez Garrido J."/>
        </authorList>
    </citation>
    <scope>NUCLEOTIDE SEQUENCE [LARGE SCALE GENOMIC DNA]</scope>
</reference>
<evidence type="ECO:0000256" key="13">
    <source>
        <dbReference type="ARBA" id="ARBA00022833"/>
    </source>
</evidence>
<evidence type="ECO:0000256" key="21">
    <source>
        <dbReference type="RuleBase" id="RU000442"/>
    </source>
</evidence>
<keyword evidence="15 21" id="KW-0239">DNA-directed DNA polymerase</keyword>
<dbReference type="SUPFAM" id="SSF53098">
    <property type="entry name" value="Ribonuclease H-like"/>
    <property type="match status" value="1"/>
</dbReference>
<organism evidence="28 29">
    <name type="scientific">Scomber scombrus</name>
    <name type="common">Atlantic mackerel</name>
    <name type="synonym">Scomber vernalis</name>
    <dbReference type="NCBI Taxonomy" id="13677"/>
    <lineage>
        <taxon>Eukaryota</taxon>
        <taxon>Metazoa</taxon>
        <taxon>Chordata</taxon>
        <taxon>Craniata</taxon>
        <taxon>Vertebrata</taxon>
        <taxon>Euteleostomi</taxon>
        <taxon>Actinopterygii</taxon>
        <taxon>Neopterygii</taxon>
        <taxon>Teleostei</taxon>
        <taxon>Neoteleostei</taxon>
        <taxon>Acanthomorphata</taxon>
        <taxon>Pelagiaria</taxon>
        <taxon>Scombriformes</taxon>
        <taxon>Scombridae</taxon>
        <taxon>Scomber</taxon>
    </lineage>
</organism>
<evidence type="ECO:0000259" key="27">
    <source>
        <dbReference type="Pfam" id="PF24065"/>
    </source>
</evidence>
<comment type="similarity">
    <text evidence="3 21">Belongs to the DNA polymerase type-B family.</text>
</comment>
<evidence type="ECO:0000256" key="1">
    <source>
        <dbReference type="ARBA" id="ARBA00001966"/>
    </source>
</evidence>
<dbReference type="InterPro" id="IPR006133">
    <property type="entry name" value="DNA-dir_DNA_pol_B_exonuc"/>
</dbReference>
<dbReference type="EC" id="2.7.7.7" evidence="21"/>
<dbReference type="Gene3D" id="3.30.342.10">
    <property type="entry name" value="DNA Polymerase, chain B, domain 1"/>
    <property type="match status" value="1"/>
</dbReference>
<gene>
    <name evidence="28" type="ORF">FSCOSCO3_A005664</name>
</gene>
<keyword evidence="4 21" id="KW-0004">4Fe-4S</keyword>
<dbReference type="FunFam" id="1.10.132.60:FF:000001">
    <property type="entry name" value="DNA polymerase"/>
    <property type="match status" value="1"/>
</dbReference>
<evidence type="ECO:0000256" key="4">
    <source>
        <dbReference type="ARBA" id="ARBA00022485"/>
    </source>
</evidence>
<evidence type="ECO:0000256" key="14">
    <source>
        <dbReference type="ARBA" id="ARBA00022839"/>
    </source>
</evidence>
<dbReference type="PANTHER" id="PTHR10322">
    <property type="entry name" value="DNA POLYMERASE CATALYTIC SUBUNIT"/>
    <property type="match status" value="1"/>
</dbReference>
<keyword evidence="5 21" id="KW-0808">Transferase</keyword>
<evidence type="ECO:0000259" key="24">
    <source>
        <dbReference type="Pfam" id="PF03104"/>
    </source>
</evidence>